<organism evidence="2 3">
    <name type="scientific">Parahaliea maris</name>
    <dbReference type="NCBI Taxonomy" id="2716870"/>
    <lineage>
        <taxon>Bacteria</taxon>
        <taxon>Pseudomonadati</taxon>
        <taxon>Pseudomonadota</taxon>
        <taxon>Gammaproteobacteria</taxon>
        <taxon>Cellvibrionales</taxon>
        <taxon>Halieaceae</taxon>
        <taxon>Parahaliea</taxon>
    </lineage>
</organism>
<evidence type="ECO:0000313" key="3">
    <source>
        <dbReference type="Proteomes" id="UP000321039"/>
    </source>
</evidence>
<dbReference type="RefSeq" id="WP_148068070.1">
    <property type="nucleotide sequence ID" value="NZ_VRZA01000003.1"/>
</dbReference>
<dbReference type="EMBL" id="VRZA01000003">
    <property type="protein sequence ID" value="TXS93726.1"/>
    <property type="molecule type" value="Genomic_DNA"/>
</dbReference>
<comment type="caution">
    <text evidence="2">The sequence shown here is derived from an EMBL/GenBank/DDBJ whole genome shotgun (WGS) entry which is preliminary data.</text>
</comment>
<keyword evidence="3" id="KW-1185">Reference proteome</keyword>
<accession>A0A5C8ZZ13</accession>
<evidence type="ECO:0000256" key="1">
    <source>
        <dbReference type="SAM" id="MobiDB-lite"/>
    </source>
</evidence>
<dbReference type="Proteomes" id="UP000321039">
    <property type="component" value="Unassembled WGS sequence"/>
</dbReference>
<proteinExistence type="predicted"/>
<name>A0A5C8ZZ13_9GAMM</name>
<sequence>MTEKVTESKQGQETAQDKPRRRPLAEYAEQYRDLAQERPPVALGFSARLNMLWDLSGVAPPLAEGRVISLLAINSHWRESELRSWLHKDVLPPREELSNMVRFLVSLLGEHQDERHWEAFLVYGPGVVSSPVDHLLYREDQGRREIATLIYAQVTDRYRIPPSAYDAEEAFQRCLTLMYRLNIYELGDFQPGHLEPFKNFMFPRVD</sequence>
<protein>
    <submittedName>
        <fullName evidence="2">Uncharacterized protein</fullName>
    </submittedName>
</protein>
<gene>
    <name evidence="2" type="ORF">FV139_08780</name>
</gene>
<dbReference type="AlphaFoldDB" id="A0A5C8ZZ13"/>
<feature type="region of interest" description="Disordered" evidence="1">
    <location>
        <begin position="1"/>
        <end position="23"/>
    </location>
</feature>
<evidence type="ECO:0000313" key="2">
    <source>
        <dbReference type="EMBL" id="TXS93726.1"/>
    </source>
</evidence>
<reference evidence="2 3" key="1">
    <citation type="submission" date="2019-08" db="EMBL/GenBank/DDBJ databases">
        <title>Parahaliea maris sp. nov., isolated from the surface seawater.</title>
        <authorList>
            <person name="Liu Y."/>
        </authorList>
    </citation>
    <scope>NUCLEOTIDE SEQUENCE [LARGE SCALE GENOMIC DNA]</scope>
    <source>
        <strain evidence="2 3">HSLHS9</strain>
    </source>
</reference>